<dbReference type="Proteomes" id="UP000734854">
    <property type="component" value="Unassembled WGS sequence"/>
</dbReference>
<evidence type="ECO:0000313" key="9">
    <source>
        <dbReference type="Proteomes" id="UP000734854"/>
    </source>
</evidence>
<keyword evidence="2" id="KW-0156">Chromatin regulator</keyword>
<dbReference type="PANTHER" id="PTHR21539:SF0">
    <property type="entry name" value="SAGA-ASSOCIATED FACTOR 29"/>
    <property type="match status" value="1"/>
</dbReference>
<gene>
    <name evidence="8" type="ORF">ZIOFF_052268</name>
</gene>
<keyword evidence="5" id="KW-0539">Nucleus</keyword>
<dbReference type="InterPro" id="IPR037802">
    <property type="entry name" value="SGF29"/>
</dbReference>
<dbReference type="PROSITE" id="PS51518">
    <property type="entry name" value="SGF29_C"/>
    <property type="match status" value="1"/>
</dbReference>
<evidence type="ECO:0000256" key="4">
    <source>
        <dbReference type="ARBA" id="ARBA00023163"/>
    </source>
</evidence>
<evidence type="ECO:0000256" key="3">
    <source>
        <dbReference type="ARBA" id="ARBA00023015"/>
    </source>
</evidence>
<keyword evidence="4" id="KW-0804">Transcription</keyword>
<dbReference type="FunFam" id="2.30.30.140:FF:000061">
    <property type="entry name" value="SAGA-associated factor 29 isoform X6"/>
    <property type="match status" value="1"/>
</dbReference>
<feature type="region of interest" description="Disordered" evidence="6">
    <location>
        <begin position="1"/>
        <end position="42"/>
    </location>
</feature>
<dbReference type="GO" id="GO:0000124">
    <property type="term" value="C:SAGA complex"/>
    <property type="evidence" value="ECO:0007669"/>
    <property type="project" value="InterPro"/>
</dbReference>
<comment type="subcellular location">
    <subcellularLocation>
        <location evidence="1">Nucleus</location>
    </subcellularLocation>
</comment>
<dbReference type="Pfam" id="PF07039">
    <property type="entry name" value="SGF29_Tudor"/>
    <property type="match status" value="1"/>
</dbReference>
<proteinExistence type="predicted"/>
<protein>
    <recommendedName>
        <fullName evidence="7">SGF29 C-terminal domain-containing protein</fullName>
    </recommendedName>
</protein>
<dbReference type="EMBL" id="JACMSC010000014">
    <property type="protein sequence ID" value="KAG6490936.1"/>
    <property type="molecule type" value="Genomic_DNA"/>
</dbReference>
<dbReference type="InterPro" id="IPR047288">
    <property type="entry name" value="Tudor_SGF29_rpt1"/>
</dbReference>
<evidence type="ECO:0000256" key="1">
    <source>
        <dbReference type="ARBA" id="ARBA00004123"/>
    </source>
</evidence>
<feature type="compositionally biased region" description="Low complexity" evidence="6">
    <location>
        <begin position="25"/>
        <end position="38"/>
    </location>
</feature>
<dbReference type="CDD" id="cd20393">
    <property type="entry name" value="Tudor_SGF29_rpt1"/>
    <property type="match status" value="1"/>
</dbReference>
<keyword evidence="3" id="KW-0805">Transcription regulation</keyword>
<dbReference type="GO" id="GO:0005634">
    <property type="term" value="C:nucleus"/>
    <property type="evidence" value="ECO:0007669"/>
    <property type="project" value="UniProtKB-SubCell"/>
</dbReference>
<dbReference type="GO" id="GO:0006325">
    <property type="term" value="P:chromatin organization"/>
    <property type="evidence" value="ECO:0007669"/>
    <property type="project" value="UniProtKB-KW"/>
</dbReference>
<dbReference type="InterPro" id="IPR047287">
    <property type="entry name" value="Tudor_SGF29_rpt2"/>
</dbReference>
<evidence type="ECO:0000256" key="2">
    <source>
        <dbReference type="ARBA" id="ARBA00022853"/>
    </source>
</evidence>
<dbReference type="Gene3D" id="2.30.30.140">
    <property type="match status" value="2"/>
</dbReference>
<reference evidence="8 9" key="1">
    <citation type="submission" date="2020-08" db="EMBL/GenBank/DDBJ databases">
        <title>Plant Genome Project.</title>
        <authorList>
            <person name="Zhang R.-G."/>
        </authorList>
    </citation>
    <scope>NUCLEOTIDE SEQUENCE [LARGE SCALE GENOMIC DNA]</scope>
    <source>
        <tissue evidence="8">Rhizome</tissue>
    </source>
</reference>
<comment type="caution">
    <text evidence="8">The sequence shown here is derived from an EMBL/GenBank/DDBJ whole genome shotgun (WGS) entry which is preliminary data.</text>
</comment>
<dbReference type="FunFam" id="2.30.30.140:FF:000052">
    <property type="entry name" value="SAGA-associated factor 29 isoform X6"/>
    <property type="match status" value="1"/>
</dbReference>
<evidence type="ECO:0000313" key="8">
    <source>
        <dbReference type="EMBL" id="KAG6490936.1"/>
    </source>
</evidence>
<evidence type="ECO:0000256" key="5">
    <source>
        <dbReference type="ARBA" id="ARBA00023242"/>
    </source>
</evidence>
<dbReference type="PANTHER" id="PTHR21539">
    <property type="entry name" value="SAGA-ASSOCIATED FACTOR 29"/>
    <property type="match status" value="1"/>
</dbReference>
<evidence type="ECO:0000259" key="7">
    <source>
        <dbReference type="PROSITE" id="PS51518"/>
    </source>
</evidence>
<dbReference type="AlphaFoldDB" id="A0A8J5KNE0"/>
<dbReference type="CDD" id="cd20394">
    <property type="entry name" value="Tudor_SGF29_rpt2"/>
    <property type="match status" value="1"/>
</dbReference>
<dbReference type="InterPro" id="IPR010750">
    <property type="entry name" value="SGF29_tudor-like_dom"/>
</dbReference>
<name>A0A8J5KNE0_ZINOF</name>
<sequence length="210" mass="23800">MTKDNTYESFEPINALDLPPTQVRIESPSIPSSESPPSDTLSIRQVYSRRKTVPEAIQIQKPQPQTSDPVAGIMVAARVSDDNAEKDEWFVVKVTNFDKDTKEFEVLDEEPGDDEESTQQRKYKLPASHIIPFPKKNDPSSAPEFQPGRHVLAVYPCTTALYKATVVNSHRKRKTDDYLLEFDDDEEDGSLPQRSVPFYKVVPLPDGHRQ</sequence>
<dbReference type="GO" id="GO:0006950">
    <property type="term" value="P:response to stress"/>
    <property type="evidence" value="ECO:0007669"/>
    <property type="project" value="UniProtKB-ARBA"/>
</dbReference>
<accession>A0A8J5KNE0</accession>
<feature type="domain" description="SGF29 C-terminal" evidence="7">
    <location>
        <begin position="65"/>
        <end position="210"/>
    </location>
</feature>
<keyword evidence="9" id="KW-1185">Reference proteome</keyword>
<evidence type="ECO:0000256" key="6">
    <source>
        <dbReference type="SAM" id="MobiDB-lite"/>
    </source>
</evidence>
<organism evidence="8 9">
    <name type="scientific">Zingiber officinale</name>
    <name type="common">Ginger</name>
    <name type="synonym">Amomum zingiber</name>
    <dbReference type="NCBI Taxonomy" id="94328"/>
    <lineage>
        <taxon>Eukaryota</taxon>
        <taxon>Viridiplantae</taxon>
        <taxon>Streptophyta</taxon>
        <taxon>Embryophyta</taxon>
        <taxon>Tracheophyta</taxon>
        <taxon>Spermatophyta</taxon>
        <taxon>Magnoliopsida</taxon>
        <taxon>Liliopsida</taxon>
        <taxon>Zingiberales</taxon>
        <taxon>Zingiberaceae</taxon>
        <taxon>Zingiber</taxon>
    </lineage>
</organism>